<dbReference type="InterPro" id="IPR045055">
    <property type="entry name" value="DNA2/NAM7-like"/>
</dbReference>
<gene>
    <name evidence="8" type="ORF">RF11_00966</name>
</gene>
<feature type="domain" description="AAA+ ATPase" evidence="6">
    <location>
        <begin position="283"/>
        <end position="544"/>
    </location>
</feature>
<dbReference type="Proteomes" id="UP000031668">
    <property type="component" value="Unassembled WGS sequence"/>
</dbReference>
<dbReference type="GO" id="GO:0005694">
    <property type="term" value="C:chromosome"/>
    <property type="evidence" value="ECO:0007669"/>
    <property type="project" value="UniProtKB-ARBA"/>
</dbReference>
<protein>
    <submittedName>
        <fullName evidence="8">Regulator of nonsense transcripts 1</fullName>
    </submittedName>
</protein>
<evidence type="ECO:0000259" key="7">
    <source>
        <dbReference type="SMART" id="SM00487"/>
    </source>
</evidence>
<reference evidence="8 9" key="1">
    <citation type="journal article" date="2014" name="Genome Biol. Evol.">
        <title>The genome of the myxosporean Thelohanellus kitauei shows adaptations to nutrient acquisition within its fish host.</title>
        <authorList>
            <person name="Yang Y."/>
            <person name="Xiong J."/>
            <person name="Zhou Z."/>
            <person name="Huo F."/>
            <person name="Miao W."/>
            <person name="Ran C."/>
            <person name="Liu Y."/>
            <person name="Zhang J."/>
            <person name="Feng J."/>
            <person name="Wang M."/>
            <person name="Wang M."/>
            <person name="Wang L."/>
            <person name="Yao B."/>
        </authorList>
    </citation>
    <scope>NUCLEOTIDE SEQUENCE [LARGE SCALE GENOMIC DNA]</scope>
    <source>
        <strain evidence="8">Wuqing</strain>
    </source>
</reference>
<evidence type="ECO:0000256" key="3">
    <source>
        <dbReference type="ARBA" id="ARBA00022806"/>
    </source>
</evidence>
<dbReference type="SMART" id="SM00487">
    <property type="entry name" value="DEXDc"/>
    <property type="match status" value="1"/>
</dbReference>
<dbReference type="GO" id="GO:0003678">
    <property type="term" value="F:DNA helicase activity"/>
    <property type="evidence" value="ECO:0007669"/>
    <property type="project" value="UniProtKB-EC"/>
</dbReference>
<dbReference type="PANTHER" id="PTHR10887">
    <property type="entry name" value="DNA2/NAM7 HELICASE FAMILY"/>
    <property type="match status" value="1"/>
</dbReference>
<dbReference type="AlphaFoldDB" id="A0A0C2MQ07"/>
<dbReference type="InterPro" id="IPR041677">
    <property type="entry name" value="DNA2/NAM7_AAA_11"/>
</dbReference>
<dbReference type="Pfam" id="PF13087">
    <property type="entry name" value="AAA_12"/>
    <property type="match status" value="1"/>
</dbReference>
<feature type="domain" description="Helicase ATP-binding" evidence="7">
    <location>
        <begin position="266"/>
        <end position="537"/>
    </location>
</feature>
<evidence type="ECO:0000256" key="1">
    <source>
        <dbReference type="ARBA" id="ARBA00022741"/>
    </source>
</evidence>
<name>A0A0C2MQ07_THEKT</name>
<dbReference type="GO" id="GO:0005524">
    <property type="term" value="F:ATP binding"/>
    <property type="evidence" value="ECO:0007669"/>
    <property type="project" value="UniProtKB-KW"/>
</dbReference>
<keyword evidence="9" id="KW-1185">Reference proteome</keyword>
<evidence type="ECO:0000256" key="5">
    <source>
        <dbReference type="ARBA" id="ARBA00048432"/>
    </source>
</evidence>
<keyword evidence="4" id="KW-0067">ATP-binding</keyword>
<evidence type="ECO:0000313" key="9">
    <source>
        <dbReference type="Proteomes" id="UP000031668"/>
    </source>
</evidence>
<comment type="catalytic activity">
    <reaction evidence="5">
        <text>ATP + H2O = ADP + phosphate + H(+)</text>
        <dbReference type="Rhea" id="RHEA:13065"/>
        <dbReference type="ChEBI" id="CHEBI:15377"/>
        <dbReference type="ChEBI" id="CHEBI:15378"/>
        <dbReference type="ChEBI" id="CHEBI:30616"/>
        <dbReference type="ChEBI" id="CHEBI:43474"/>
        <dbReference type="ChEBI" id="CHEBI:456216"/>
        <dbReference type="EC" id="3.6.4.12"/>
    </reaction>
    <physiologicalReaction direction="left-to-right" evidence="5">
        <dbReference type="Rhea" id="RHEA:13066"/>
    </physiologicalReaction>
</comment>
<dbReference type="Pfam" id="PF13086">
    <property type="entry name" value="AAA_11"/>
    <property type="match status" value="1"/>
</dbReference>
<dbReference type="PANTHER" id="PTHR10887:SF364">
    <property type="entry name" value="REGULATOR OF NONSENSE TRANSCRIPTS 1"/>
    <property type="match status" value="1"/>
</dbReference>
<dbReference type="GO" id="GO:0000184">
    <property type="term" value="P:nuclear-transcribed mRNA catabolic process, nonsense-mediated decay"/>
    <property type="evidence" value="ECO:0007669"/>
    <property type="project" value="TreeGrafter"/>
</dbReference>
<proteinExistence type="predicted"/>
<dbReference type="InterPro" id="IPR027417">
    <property type="entry name" value="P-loop_NTPase"/>
</dbReference>
<comment type="caution">
    <text evidence="8">The sequence shown here is derived from an EMBL/GenBank/DDBJ whole genome shotgun (WGS) entry which is preliminary data.</text>
</comment>
<dbReference type="Gene3D" id="3.40.50.300">
    <property type="entry name" value="P-loop containing nucleotide triphosphate hydrolases"/>
    <property type="match status" value="2"/>
</dbReference>
<dbReference type="SMART" id="SM00382">
    <property type="entry name" value="AAA"/>
    <property type="match status" value="1"/>
</dbReference>
<dbReference type="InterPro" id="IPR047187">
    <property type="entry name" value="SF1_C_Upf1"/>
</dbReference>
<dbReference type="FunFam" id="3.40.50.300:FF:000326">
    <property type="entry name" value="P-loop containing nucleoside triphosphate hydrolase"/>
    <property type="match status" value="1"/>
</dbReference>
<dbReference type="GO" id="GO:0016787">
    <property type="term" value="F:hydrolase activity"/>
    <property type="evidence" value="ECO:0007669"/>
    <property type="project" value="UniProtKB-KW"/>
</dbReference>
<dbReference type="OrthoDB" id="5971263at2759"/>
<evidence type="ECO:0000256" key="2">
    <source>
        <dbReference type="ARBA" id="ARBA00022801"/>
    </source>
</evidence>
<dbReference type="InterPro" id="IPR041679">
    <property type="entry name" value="DNA2/NAM7-like_C"/>
</dbReference>
<sequence>MSTHLSFERRMNTRMNLDLLKVFIEEFKIACVNCGYYDFNHSQVEELENTSEVEELCYSSSESNSSDEESSIEWTLQDYFEELWKYLKQQDAVDTQIHFENTRDYGSFFSKLIKDESECQQMTLEAQEKYNDPFNCTIINYEKRRVMLTPQSKAFRMHLKFGDFVRIRERGSANKLSMGSVVEIKDTNRQILVDLPLGYDIPSDRSSCYLDLIWRCVTSARMMASLHNFVKIDSNVNTYLKNKLLGIPAGHKNFKINIQENFHVPGLPELNESQLEIVRESLKKRLSLIQGPPGTGKTVIIAALVYYIVTRLGKKVLVCASSNKAVDNVYEKIRATGVKVVRVMSKYRQLQEDLLKKGTSHPKPHTKHRTAGNEPANIEFERVKTADKTIYVFDITNLSSHAVGQLAIAAHAMSREESLDGSSLDLKRTLKKNKCKGYFDDDPASYKTYIRNDESISGADVVCATCSGAGSAHVFGLKFDFVILDESTQATEPESLIPISLCKGRLIMVGDHRQLGPVVISQSASKAGLSLSLFERFIQIGIVPYRLNKQYRMHPALSEFSSLAFYEGSVKNGVTSEERTYEYLPLKWPVVDKPTLFYATCGTERFSSSGTSFYNRKEVKAVKMFVTNLIDSGVKGSQIGIITPYDGQRLEIVDFITKRCREEGSAYSEIEVANVHPFQGREKDYIVISCVRSNCSNNIGFLKDPRLLNVAITRAR</sequence>
<dbReference type="OMA" id="DESECQQ"/>
<evidence type="ECO:0000256" key="4">
    <source>
        <dbReference type="ARBA" id="ARBA00022840"/>
    </source>
</evidence>
<dbReference type="SUPFAM" id="SSF52540">
    <property type="entry name" value="P-loop containing nucleoside triphosphate hydrolases"/>
    <property type="match status" value="1"/>
</dbReference>
<evidence type="ECO:0000313" key="8">
    <source>
        <dbReference type="EMBL" id="KII69346.1"/>
    </source>
</evidence>
<dbReference type="InterPro" id="IPR003593">
    <property type="entry name" value="AAA+_ATPase"/>
</dbReference>
<accession>A0A0C2MQ07</accession>
<dbReference type="CDD" id="cd18808">
    <property type="entry name" value="SF1_C_Upf1"/>
    <property type="match status" value="1"/>
</dbReference>
<organism evidence="8 9">
    <name type="scientific">Thelohanellus kitauei</name>
    <name type="common">Myxosporean</name>
    <dbReference type="NCBI Taxonomy" id="669202"/>
    <lineage>
        <taxon>Eukaryota</taxon>
        <taxon>Metazoa</taxon>
        <taxon>Cnidaria</taxon>
        <taxon>Myxozoa</taxon>
        <taxon>Myxosporea</taxon>
        <taxon>Bivalvulida</taxon>
        <taxon>Platysporina</taxon>
        <taxon>Myxobolidae</taxon>
        <taxon>Thelohanellus</taxon>
    </lineage>
</organism>
<dbReference type="InterPro" id="IPR014001">
    <property type="entry name" value="Helicase_ATP-bd"/>
</dbReference>
<keyword evidence="3" id="KW-0347">Helicase</keyword>
<dbReference type="EMBL" id="JWZT01002457">
    <property type="protein sequence ID" value="KII69346.1"/>
    <property type="molecule type" value="Genomic_DNA"/>
</dbReference>
<evidence type="ECO:0000259" key="6">
    <source>
        <dbReference type="SMART" id="SM00382"/>
    </source>
</evidence>
<keyword evidence="2" id="KW-0378">Hydrolase</keyword>
<dbReference type="GO" id="GO:0003724">
    <property type="term" value="F:RNA helicase activity"/>
    <property type="evidence" value="ECO:0007669"/>
    <property type="project" value="TreeGrafter"/>
</dbReference>
<keyword evidence="1" id="KW-0547">Nucleotide-binding</keyword>
<dbReference type="GO" id="GO:0005737">
    <property type="term" value="C:cytoplasm"/>
    <property type="evidence" value="ECO:0007669"/>
    <property type="project" value="TreeGrafter"/>
</dbReference>